<dbReference type="Gene3D" id="3.40.50.300">
    <property type="entry name" value="P-loop containing nucleotide triphosphate hydrolases"/>
    <property type="match status" value="1"/>
</dbReference>
<feature type="repeat" description="ANK" evidence="2">
    <location>
        <begin position="1040"/>
        <end position="1064"/>
    </location>
</feature>
<accession>A0A9P8RS27</accession>
<feature type="domain" description="Nucleoside phosphorylase" evidence="4">
    <location>
        <begin position="93"/>
        <end position="353"/>
    </location>
</feature>
<evidence type="ECO:0000256" key="2">
    <source>
        <dbReference type="PROSITE-ProRule" id="PRU00023"/>
    </source>
</evidence>
<feature type="domain" description="Nephrocystin 3-like N-terminal" evidence="5">
    <location>
        <begin position="409"/>
        <end position="584"/>
    </location>
</feature>
<comment type="caution">
    <text evidence="6">The sequence shown here is derived from an EMBL/GenBank/DDBJ whole genome shotgun (WGS) entry which is preliminary data.</text>
</comment>
<name>A0A9P8RS27_9PEZI</name>
<reference evidence="6" key="1">
    <citation type="submission" date="2021-03" db="EMBL/GenBank/DDBJ databases">
        <title>Comparative genomics and phylogenomic investigation of the class Geoglossomycetes provide insights into ecological specialization and systematics.</title>
        <authorList>
            <person name="Melie T."/>
            <person name="Pirro S."/>
            <person name="Miller A.N."/>
            <person name="Quandt A."/>
        </authorList>
    </citation>
    <scope>NUCLEOTIDE SEQUENCE</scope>
    <source>
        <strain evidence="6">CAQ_001_2017</strain>
    </source>
</reference>
<dbReference type="SUPFAM" id="SSF48403">
    <property type="entry name" value="Ankyrin repeat"/>
    <property type="match status" value="1"/>
</dbReference>
<dbReference type="Gene3D" id="3.40.50.1580">
    <property type="entry name" value="Nucleoside phosphorylase domain"/>
    <property type="match status" value="1"/>
</dbReference>
<dbReference type="Proteomes" id="UP000750711">
    <property type="component" value="Unassembled WGS sequence"/>
</dbReference>
<dbReference type="PANTHER" id="PTHR46082">
    <property type="entry name" value="ATP/GTP-BINDING PROTEIN-RELATED"/>
    <property type="match status" value="1"/>
</dbReference>
<dbReference type="InterPro" id="IPR036770">
    <property type="entry name" value="Ankyrin_rpt-contain_sf"/>
</dbReference>
<dbReference type="InterPro" id="IPR053137">
    <property type="entry name" value="NLR-like"/>
</dbReference>
<gene>
    <name evidence="6" type="ORF">GP486_002464</name>
</gene>
<evidence type="ECO:0000259" key="4">
    <source>
        <dbReference type="Pfam" id="PF01048"/>
    </source>
</evidence>
<dbReference type="PANTHER" id="PTHR46082:SF11">
    <property type="entry name" value="AAA+ ATPASE DOMAIN-CONTAINING PROTEIN-RELATED"/>
    <property type="match status" value="1"/>
</dbReference>
<dbReference type="Pfam" id="PF01048">
    <property type="entry name" value="PNP_UDP_1"/>
    <property type="match status" value="1"/>
</dbReference>
<evidence type="ECO:0000313" key="6">
    <source>
        <dbReference type="EMBL" id="KAH0562973.1"/>
    </source>
</evidence>
<feature type="repeat" description="ANK" evidence="2">
    <location>
        <begin position="1006"/>
        <end position="1027"/>
    </location>
</feature>
<proteinExistence type="predicted"/>
<dbReference type="SUPFAM" id="SSF52540">
    <property type="entry name" value="P-loop containing nucleoside triphosphate hydrolases"/>
    <property type="match status" value="1"/>
</dbReference>
<evidence type="ECO:0000259" key="5">
    <source>
        <dbReference type="Pfam" id="PF24883"/>
    </source>
</evidence>
<protein>
    <recommendedName>
        <fullName evidence="8">Nucleoside phosphorylase domain-containing protein</fullName>
    </recommendedName>
</protein>
<dbReference type="PROSITE" id="PS50297">
    <property type="entry name" value="ANK_REP_REGION"/>
    <property type="match status" value="2"/>
</dbReference>
<dbReference type="InterPro" id="IPR035994">
    <property type="entry name" value="Nucleoside_phosphorylase_sf"/>
</dbReference>
<evidence type="ECO:0000256" key="3">
    <source>
        <dbReference type="SAM" id="MobiDB-lite"/>
    </source>
</evidence>
<dbReference type="InterPro" id="IPR002110">
    <property type="entry name" value="Ankyrin_rpt"/>
</dbReference>
<keyword evidence="2" id="KW-0040">ANK repeat</keyword>
<dbReference type="Pfam" id="PF12796">
    <property type="entry name" value="Ank_2"/>
    <property type="match status" value="1"/>
</dbReference>
<evidence type="ECO:0008006" key="8">
    <source>
        <dbReference type="Google" id="ProtNLM"/>
    </source>
</evidence>
<dbReference type="Pfam" id="PF24883">
    <property type="entry name" value="NPHP3_N"/>
    <property type="match status" value="1"/>
</dbReference>
<evidence type="ECO:0000313" key="7">
    <source>
        <dbReference type="Proteomes" id="UP000750711"/>
    </source>
</evidence>
<dbReference type="InterPro" id="IPR027417">
    <property type="entry name" value="P-loop_NTPase"/>
</dbReference>
<dbReference type="SUPFAM" id="SSF53167">
    <property type="entry name" value="Purine and uridine phosphorylases"/>
    <property type="match status" value="1"/>
</dbReference>
<dbReference type="PROSITE" id="PS50088">
    <property type="entry name" value="ANK_REPEAT"/>
    <property type="match status" value="2"/>
</dbReference>
<keyword evidence="7" id="KW-1185">Reference proteome</keyword>
<dbReference type="InterPro" id="IPR000845">
    <property type="entry name" value="Nucleoside_phosphorylase_d"/>
</dbReference>
<dbReference type="GO" id="GO:0003824">
    <property type="term" value="F:catalytic activity"/>
    <property type="evidence" value="ECO:0007669"/>
    <property type="project" value="InterPro"/>
</dbReference>
<dbReference type="InterPro" id="IPR056884">
    <property type="entry name" value="NPHP3-like_N"/>
</dbReference>
<dbReference type="SMART" id="SM00248">
    <property type="entry name" value="ANK"/>
    <property type="match status" value="5"/>
</dbReference>
<dbReference type="Gene3D" id="1.25.40.20">
    <property type="entry name" value="Ankyrin repeat-containing domain"/>
    <property type="match status" value="1"/>
</dbReference>
<organism evidence="6 7">
    <name type="scientific">Trichoglossum hirsutum</name>
    <dbReference type="NCBI Taxonomy" id="265104"/>
    <lineage>
        <taxon>Eukaryota</taxon>
        <taxon>Fungi</taxon>
        <taxon>Dikarya</taxon>
        <taxon>Ascomycota</taxon>
        <taxon>Pezizomycotina</taxon>
        <taxon>Geoglossomycetes</taxon>
        <taxon>Geoglossales</taxon>
        <taxon>Geoglossaceae</taxon>
        <taxon>Trichoglossum</taxon>
    </lineage>
</organism>
<dbReference type="AlphaFoldDB" id="A0A9P8RS27"/>
<keyword evidence="1" id="KW-0677">Repeat</keyword>
<evidence type="ECO:0000256" key="1">
    <source>
        <dbReference type="ARBA" id="ARBA00022737"/>
    </source>
</evidence>
<feature type="region of interest" description="Disordered" evidence="3">
    <location>
        <begin position="1"/>
        <end position="38"/>
    </location>
</feature>
<dbReference type="GO" id="GO:0009116">
    <property type="term" value="P:nucleoside metabolic process"/>
    <property type="evidence" value="ECO:0007669"/>
    <property type="project" value="InterPro"/>
</dbReference>
<dbReference type="EMBL" id="JAGHQM010000275">
    <property type="protein sequence ID" value="KAH0562973.1"/>
    <property type="molecule type" value="Genomic_DNA"/>
</dbReference>
<dbReference type="Pfam" id="PF13637">
    <property type="entry name" value="Ank_4"/>
    <property type="match status" value="1"/>
</dbReference>
<sequence>MPERHHEAGCHGQGVSVMETGSSSNRKRSQSDTDDEGLMLSASKRRRLVYGRRSQDCTSGTLSQDNYTVGWVCTLHIEMAAAQAMLDDIHDNLPTCPDDSNTYSLGNIGMHNIVIACLPSGQYGTINAATVASNMRRSFPSIRVGLMVGIGGGVPGKVDVRLGDVVVSTGVVQYDFGKAVQHGRFQRIGMLKTPPLALMTAITKLRAIHELKPSKIPSILSNMLNRNPYLTKYAYYGLSQDQLFDSTYDHISSMNNCDHCDSSRLVNRLARDSTDPKIHYGRIASGNQVMKHGRTRDQLAQELNVLCFEMEAAGLMDNFPCLVIRGICDYSDSHKNKQWQEYAAATAAAYAKEILSVIPANSISQTQSPIVLSNADGQVLRERRVRLLNLLKFDQVHARRMGVKAAHDETCRWLLEDPEYQHWLDPAKLAEHHGFLWINGKPGAGKSTIMKFAYSHATQTMGNTTVISFFFHARGEDLEKSTAGMYRSLLWQLLGKVPKLQVVLDNPDLIPLSDSDCPMWETEVLRSLFSLSITKLDQRRLVCFVDALDECDREEVYEMVEDFQTFGRNAVSKGSPLHICFSSRHYPSINIRNGRQLTLEKQPGHKRDLEAYIYHKLNLGKGSKTEADELRTEIRDRASGVFLWVILVVKMLNKEFERGSTLVIRKRRLREIPVKLSELFRDILMRDNEYPEHLLLSIEWILYTKRPLKWEELYFALISGLYPDNLTEWNPEEIAVHDIKRFILSSSKGLAEITKSKAQTVQFIHESVRDFLLKENGLRDLRREMGLGEENFQSLGHDQLKQCCHAYIKVDISSHVPPGEALPKASSDAAKELRLLMLAKFPFLEYATRYVLYHADAAADLSQDAFLKQFSLKAWINLDNLFEKHEIRRHTQTASLLYILAENGFTGLIRTTLRHDPRINIQGERHQYPLFAALANSHRYAVKALLQQERSLLQEDDVSMQLEYGQDFAARKGQTPLLWALDRGHVTLAQLFIASKELSIGSKDRRGRTPLSWAAEKGHETIVKLLLAIEVADVDSKDKSGQTPLSWAAGRGHEAVVKLLLATGKVDVDSKDKDDQTPLSWAAGRGHEAVVIYNHIA</sequence>